<dbReference type="Proteomes" id="UP001216253">
    <property type="component" value="Unassembled WGS sequence"/>
</dbReference>
<sequence length="57" mass="6029">MSDRLAISATFSVLMMAIYVLFGAEAQRVPLSPTSHGPSPSAPAWPGDAGRVLASWR</sequence>
<evidence type="ECO:0000313" key="1">
    <source>
        <dbReference type="EMBL" id="MDE8650223.1"/>
    </source>
</evidence>
<organism evidence="1 2">
    <name type="scientific">Novosphingobium album</name>
    <name type="common">ex Liu et al. 2023</name>
    <dbReference type="NCBI Taxonomy" id="3031130"/>
    <lineage>
        <taxon>Bacteria</taxon>
        <taxon>Pseudomonadati</taxon>
        <taxon>Pseudomonadota</taxon>
        <taxon>Alphaproteobacteria</taxon>
        <taxon>Sphingomonadales</taxon>
        <taxon>Sphingomonadaceae</taxon>
        <taxon>Novosphingobium</taxon>
    </lineage>
</organism>
<accession>A0ABT5WJK6</accession>
<dbReference type="RefSeq" id="WP_275226304.1">
    <property type="nucleotide sequence ID" value="NZ_JARESE010000001.1"/>
</dbReference>
<protein>
    <submittedName>
        <fullName evidence="1">Uncharacterized protein</fullName>
    </submittedName>
</protein>
<gene>
    <name evidence="1" type="ORF">PYV00_00655</name>
</gene>
<dbReference type="EMBL" id="JARESE010000001">
    <property type="protein sequence ID" value="MDE8650223.1"/>
    <property type="molecule type" value="Genomic_DNA"/>
</dbReference>
<evidence type="ECO:0000313" key="2">
    <source>
        <dbReference type="Proteomes" id="UP001216253"/>
    </source>
</evidence>
<comment type="caution">
    <text evidence="1">The sequence shown here is derived from an EMBL/GenBank/DDBJ whole genome shotgun (WGS) entry which is preliminary data.</text>
</comment>
<keyword evidence="2" id="KW-1185">Reference proteome</keyword>
<reference evidence="1 2" key="1">
    <citation type="submission" date="2023-03" db="EMBL/GenBank/DDBJ databases">
        <title>NovoSphingobium album sp. nov. isolated from polycyclic aromatic hydrocarbons- and heavy-metal polluted soil.</title>
        <authorList>
            <person name="Liu Z."/>
            <person name="Wang K."/>
        </authorList>
    </citation>
    <scope>NUCLEOTIDE SEQUENCE [LARGE SCALE GENOMIC DNA]</scope>
    <source>
        <strain evidence="1 2">H3SJ31-1</strain>
    </source>
</reference>
<proteinExistence type="predicted"/>
<name>A0ABT5WJK6_9SPHN</name>